<dbReference type="PANTHER" id="PTHR31751">
    <property type="entry name" value="SI:CH211-108C17.2-RELATED-RELATED"/>
    <property type="match status" value="1"/>
</dbReference>
<protein>
    <submittedName>
        <fullName evidence="1">Uncharacterized protein</fullName>
    </submittedName>
</protein>
<name>A0ABQ9ENC7_TEGGR</name>
<organism evidence="1 2">
    <name type="scientific">Tegillarca granosa</name>
    <name type="common">Malaysian cockle</name>
    <name type="synonym">Anadara granosa</name>
    <dbReference type="NCBI Taxonomy" id="220873"/>
    <lineage>
        <taxon>Eukaryota</taxon>
        <taxon>Metazoa</taxon>
        <taxon>Spiralia</taxon>
        <taxon>Lophotrochozoa</taxon>
        <taxon>Mollusca</taxon>
        <taxon>Bivalvia</taxon>
        <taxon>Autobranchia</taxon>
        <taxon>Pteriomorphia</taxon>
        <taxon>Arcoida</taxon>
        <taxon>Arcoidea</taxon>
        <taxon>Arcidae</taxon>
        <taxon>Tegillarca</taxon>
    </lineage>
</organism>
<reference evidence="1 2" key="1">
    <citation type="submission" date="2022-12" db="EMBL/GenBank/DDBJ databases">
        <title>Chromosome-level genome of Tegillarca granosa.</title>
        <authorList>
            <person name="Kim J."/>
        </authorList>
    </citation>
    <scope>NUCLEOTIDE SEQUENCE [LARGE SCALE GENOMIC DNA]</scope>
    <source>
        <strain evidence="1">Teg-2019</strain>
        <tissue evidence="1">Adductor muscle</tissue>
    </source>
</reference>
<evidence type="ECO:0000313" key="2">
    <source>
        <dbReference type="Proteomes" id="UP001217089"/>
    </source>
</evidence>
<dbReference type="PANTHER" id="PTHR31751:SF42">
    <property type="entry name" value="PROTEIN CBG10204"/>
    <property type="match status" value="1"/>
</dbReference>
<comment type="caution">
    <text evidence="1">The sequence shown here is derived from an EMBL/GenBank/DDBJ whole genome shotgun (WGS) entry which is preliminary data.</text>
</comment>
<keyword evidence="2" id="KW-1185">Reference proteome</keyword>
<dbReference type="EMBL" id="JARBDR010000891">
    <property type="protein sequence ID" value="KAJ8305050.1"/>
    <property type="molecule type" value="Genomic_DNA"/>
</dbReference>
<gene>
    <name evidence="1" type="ORF">KUTeg_017393</name>
</gene>
<sequence>MGSFINVSISCDCGHVEEWSSQPMMNNMPVGNLIIAGAIMFYGCSPVKALNFMNHASIATISARTYHYMQTAYIVPSINSVWQLHQQLYIDTIKEEGRSLKLGGDARCCSPGHTANMGLTVNKVKNSICNGIGGFEERTSVP</sequence>
<dbReference type="Proteomes" id="UP001217089">
    <property type="component" value="Unassembled WGS sequence"/>
</dbReference>
<proteinExistence type="predicted"/>
<evidence type="ECO:0000313" key="1">
    <source>
        <dbReference type="EMBL" id="KAJ8305050.1"/>
    </source>
</evidence>
<accession>A0ABQ9ENC7</accession>